<reference evidence="3" key="1">
    <citation type="journal article" date="2016" name="Nature">
        <title>The genome of the seagrass Zostera marina reveals angiosperm adaptation to the sea.</title>
        <authorList>
            <person name="Olsen J.L."/>
            <person name="Rouze P."/>
            <person name="Verhelst B."/>
            <person name="Lin Y.-C."/>
            <person name="Bayer T."/>
            <person name="Collen J."/>
            <person name="Dattolo E."/>
            <person name="De Paoli E."/>
            <person name="Dittami S."/>
            <person name="Maumus F."/>
            <person name="Michel G."/>
            <person name="Kersting A."/>
            <person name="Lauritano C."/>
            <person name="Lohaus R."/>
            <person name="Toepel M."/>
            <person name="Tonon T."/>
            <person name="Vanneste K."/>
            <person name="Amirebrahimi M."/>
            <person name="Brakel J."/>
            <person name="Bostroem C."/>
            <person name="Chovatia M."/>
            <person name="Grimwood J."/>
            <person name="Jenkins J.W."/>
            <person name="Jueterbock A."/>
            <person name="Mraz A."/>
            <person name="Stam W.T."/>
            <person name="Tice H."/>
            <person name="Bornberg-Bauer E."/>
            <person name="Green P.J."/>
            <person name="Pearson G.A."/>
            <person name="Procaccini G."/>
            <person name="Duarte C.M."/>
            <person name="Schmutz J."/>
            <person name="Reusch T.B.H."/>
            <person name="Van de Peer Y."/>
        </authorList>
    </citation>
    <scope>NUCLEOTIDE SEQUENCE [LARGE SCALE GENOMIC DNA]</scope>
    <source>
        <strain evidence="3">cv. Finnish</strain>
    </source>
</reference>
<sequence length="110" mass="12672">MDNLIDTADDVTLLTKKLIENNLGSVDEVAKLFNKMCIELSIDSKHHYLVEVYNEINRYCDRPINKWQAKLMHNCFDSPWSIISLLAVSVLFILTIFQTAYSIKSFNNGN</sequence>
<dbReference type="PANTHER" id="PTHR31170">
    <property type="entry name" value="BNAC04G53230D PROTEIN"/>
    <property type="match status" value="1"/>
</dbReference>
<dbReference type="Proteomes" id="UP000036987">
    <property type="component" value="Unassembled WGS sequence"/>
</dbReference>
<dbReference type="PANTHER" id="PTHR31170:SF25">
    <property type="entry name" value="BNAA09G04570D PROTEIN"/>
    <property type="match status" value="1"/>
</dbReference>
<keyword evidence="3" id="KW-1185">Reference proteome</keyword>
<keyword evidence="1" id="KW-0812">Transmembrane</keyword>
<feature type="transmembrane region" description="Helical" evidence="1">
    <location>
        <begin position="80"/>
        <end position="101"/>
    </location>
</feature>
<organism evidence="2 3">
    <name type="scientific">Zostera marina</name>
    <name type="common">Eelgrass</name>
    <dbReference type="NCBI Taxonomy" id="29655"/>
    <lineage>
        <taxon>Eukaryota</taxon>
        <taxon>Viridiplantae</taxon>
        <taxon>Streptophyta</taxon>
        <taxon>Embryophyta</taxon>
        <taxon>Tracheophyta</taxon>
        <taxon>Spermatophyta</taxon>
        <taxon>Magnoliopsida</taxon>
        <taxon>Liliopsida</taxon>
        <taxon>Zosteraceae</taxon>
        <taxon>Zostera</taxon>
    </lineage>
</organism>
<dbReference type="AlphaFoldDB" id="A0A0K9PBU2"/>
<keyword evidence="1" id="KW-1133">Transmembrane helix</keyword>
<evidence type="ECO:0000256" key="1">
    <source>
        <dbReference type="SAM" id="Phobius"/>
    </source>
</evidence>
<dbReference type="EMBL" id="LFYR01000969">
    <property type="protein sequence ID" value="KMZ66548.1"/>
    <property type="molecule type" value="Genomic_DNA"/>
</dbReference>
<gene>
    <name evidence="2" type="ORF">ZOSMA_295G00030</name>
</gene>
<accession>A0A0K9PBU2</accession>
<comment type="caution">
    <text evidence="2">The sequence shown here is derived from an EMBL/GenBank/DDBJ whole genome shotgun (WGS) entry which is preliminary data.</text>
</comment>
<dbReference type="OrthoDB" id="1589813at2759"/>
<evidence type="ECO:0000313" key="2">
    <source>
        <dbReference type="EMBL" id="KMZ66548.1"/>
    </source>
</evidence>
<keyword evidence="1" id="KW-0472">Membrane</keyword>
<proteinExistence type="predicted"/>
<name>A0A0K9PBU2_ZOSMR</name>
<protein>
    <submittedName>
        <fullName evidence="2">Uncharacterized protein</fullName>
    </submittedName>
</protein>
<evidence type="ECO:0000313" key="3">
    <source>
        <dbReference type="Proteomes" id="UP000036987"/>
    </source>
</evidence>
<dbReference type="OMA" id="CIELSID"/>
<dbReference type="InterPro" id="IPR004158">
    <property type="entry name" value="DUF247_pln"/>
</dbReference>
<dbReference type="Pfam" id="PF03140">
    <property type="entry name" value="DUF247"/>
    <property type="match status" value="1"/>
</dbReference>